<gene>
    <name evidence="1" type="ORF">AUEXF2481DRAFT_365120</name>
</gene>
<protein>
    <submittedName>
        <fullName evidence="1">Uncharacterized protein</fullName>
    </submittedName>
</protein>
<proteinExistence type="predicted"/>
<dbReference type="Proteomes" id="UP000030641">
    <property type="component" value="Unassembled WGS sequence"/>
</dbReference>
<name>A0A074YFM5_AURSE</name>
<dbReference type="AlphaFoldDB" id="A0A074YFM5"/>
<dbReference type="HOGENOM" id="CLU_1610440_0_0_1"/>
<keyword evidence="2" id="KW-1185">Reference proteome</keyword>
<evidence type="ECO:0000313" key="2">
    <source>
        <dbReference type="Proteomes" id="UP000030641"/>
    </source>
</evidence>
<dbReference type="OrthoDB" id="10378676at2759"/>
<evidence type="ECO:0000313" key="1">
    <source>
        <dbReference type="EMBL" id="KEQ92902.1"/>
    </source>
</evidence>
<reference evidence="1 2" key="1">
    <citation type="journal article" date="2014" name="BMC Genomics">
        <title>Genome sequencing of four Aureobasidium pullulans varieties: biotechnological potential, stress tolerance, and description of new species.</title>
        <authorList>
            <person name="Gostin Ar C."/>
            <person name="Ohm R.A."/>
            <person name="Kogej T."/>
            <person name="Sonjak S."/>
            <person name="Turk M."/>
            <person name="Zajc J."/>
            <person name="Zalar P."/>
            <person name="Grube M."/>
            <person name="Sun H."/>
            <person name="Han J."/>
            <person name="Sharma A."/>
            <person name="Chiniquy J."/>
            <person name="Ngan C.Y."/>
            <person name="Lipzen A."/>
            <person name="Barry K."/>
            <person name="Grigoriev I.V."/>
            <person name="Gunde-Cimerman N."/>
        </authorList>
    </citation>
    <scope>NUCLEOTIDE SEQUENCE [LARGE SCALE GENOMIC DNA]</scope>
    <source>
        <strain evidence="1 2">EXF-2481</strain>
    </source>
</reference>
<dbReference type="RefSeq" id="XP_013341459.1">
    <property type="nucleotide sequence ID" value="XM_013486005.1"/>
</dbReference>
<sequence length="165" mass="18994">MTIRMFQGRYTHGMSMSAEVDHHYIPTMIRMLLVWISRYDMASNNCRRSSLGATSSASMNEPIMNRVSASSSAARLVCLCSEVGATASFVNCISRFDFLVDLVSSRHSSHRRTVWCCIGRWEEKHNSTSMRRICVFIRLDVLRAYRKHLQYPSCLCLRTLNIYPL</sequence>
<dbReference type="GeneID" id="25365587"/>
<dbReference type="InParanoid" id="A0A074YFM5"/>
<organism evidence="1 2">
    <name type="scientific">Aureobasidium subglaciale (strain EXF-2481)</name>
    <name type="common">Aureobasidium pullulans var. subglaciale</name>
    <dbReference type="NCBI Taxonomy" id="1043005"/>
    <lineage>
        <taxon>Eukaryota</taxon>
        <taxon>Fungi</taxon>
        <taxon>Dikarya</taxon>
        <taxon>Ascomycota</taxon>
        <taxon>Pezizomycotina</taxon>
        <taxon>Dothideomycetes</taxon>
        <taxon>Dothideomycetidae</taxon>
        <taxon>Dothideales</taxon>
        <taxon>Saccotheciaceae</taxon>
        <taxon>Aureobasidium</taxon>
    </lineage>
</organism>
<dbReference type="EMBL" id="KL584768">
    <property type="protein sequence ID" value="KEQ92902.1"/>
    <property type="molecule type" value="Genomic_DNA"/>
</dbReference>
<accession>A0A074YFM5</accession>